<dbReference type="Pfam" id="PF14331">
    <property type="entry name" value="IcmF-related_N"/>
    <property type="match status" value="1"/>
</dbReference>
<dbReference type="Proteomes" id="UP000244523">
    <property type="component" value="Unassembled WGS sequence"/>
</dbReference>
<dbReference type="NCBIfam" id="TIGR03348">
    <property type="entry name" value="VI_IcmF"/>
    <property type="match status" value="1"/>
</dbReference>
<keyword evidence="1" id="KW-0812">Transmembrane</keyword>
<dbReference type="AlphaFoldDB" id="A0A2T6KM36"/>
<feature type="transmembrane region" description="Helical" evidence="1">
    <location>
        <begin position="438"/>
        <end position="463"/>
    </location>
</feature>
<dbReference type="PANTHER" id="PTHR36153:SF1">
    <property type="entry name" value="TYPE VI SECRETION SYSTEM COMPONENT TSSM1"/>
    <property type="match status" value="1"/>
</dbReference>
<evidence type="ECO:0000259" key="3">
    <source>
        <dbReference type="Pfam" id="PF06761"/>
    </source>
</evidence>
<accession>A0A2T6KM36</accession>
<dbReference type="InterPro" id="IPR025743">
    <property type="entry name" value="TssM1_N"/>
</dbReference>
<dbReference type="InterPro" id="IPR017731">
    <property type="entry name" value="TssM1-like"/>
</dbReference>
<dbReference type="Gene3D" id="3.40.50.300">
    <property type="entry name" value="P-loop containing nucleotide triphosphate hydrolases"/>
    <property type="match status" value="1"/>
</dbReference>
<protein>
    <submittedName>
        <fullName evidence="5">Type VI secretion system protein ImpL</fullName>
    </submittedName>
</protein>
<gene>
    <name evidence="5" type="ORF">C8N45_102292</name>
</gene>
<dbReference type="Pfam" id="PF06761">
    <property type="entry name" value="IcmF-related"/>
    <property type="match status" value="1"/>
</dbReference>
<evidence type="ECO:0000313" key="5">
    <source>
        <dbReference type="EMBL" id="PUB17280.1"/>
    </source>
</evidence>
<sequence>MRILKSIFGFLFSRFLWTLIGITLLCVLIWFYGPLFQFGTATPLGSEIARVIGIGLILVFWLVMMLMRQIRAARANRMFVSELATPAEASLTPGEENVAEVQDKFLGILDQMKKSKLGGRKFLRDMPWYVIVGPPGTGKTTALKQSGLNFPIDLSDDIKGVGGTRNCDWFFTDDVVLIDTAGRYVEQQSDPDVDSTEWFGFLRLLKKHRGRRALNGVILTLSVQELTAGEATLREHGRQIRKRLQELRDELGIDLPVYLLITKADLIAGFEPFFHDMSNSEREQVWGATLPVGARVDTDMVGREMKALLHGLSRRTTNRVADDIPVEDRAAAFRFPAQLDALTGPLKQLIETIFGESRYEDAPRMRGFYFTSATQEGSPVDALVNSMAANFGLPRATTATRGYGEKRSFFLRNLMTDLIFPEAGLGTFDPKAEDRRRWIWRGSLVAATVIALVASGLFIGSYVQQARALASYEDDLSGLNARLSNIASRQAPTDPLDLPLALDAIDEVARAGGAAPAGFLAAIGPTASAERLRARQIAYDRSLDHILSPRMVALLEATMWRRIRDPEYLLGALKTYQMMTGHAPFDQQFVENWWGEQLPTYAPIDPFPDQAAIDHQAAAIAHMATSQDRFAADPALITAALESVCTIPISLRAYRALMSDPEVANLPEWAPATYMGPNGAQTFTRLSEKSLRVGVPGAFTYKGFHEVVAPRVPAVAAQAAVDRTVFAGGCAESADASESSIEADITKLYYDDFIDKWDSLLRDLRITPINDLQQASNNIKDLSSADSSLQRLLTAVVQETDLTRPTDAEVAQDAAALGFLAVARKKAATLTRIGKKSGLSQRLGGAAAEAALIGEPVALHFKPLRAAVMEVDGEPPLLTDTNAALVALSNELQIIIASPNPAAALLASGGLPILTGAVANEARVLPDPIDDWVAGIADDTDVVTRDAIVAQLNARWRADVLPFCNAATKGRYPFDKSSRIDVNTLDFDRLFGPGKLVDTFINDSLADYVDTDTRPWQWRADFGLPPDALAPFENARAIRDALFAGGVGPVIGFNLTPQDLSPNASRVTLNVDGNSLSYFNASAAATRMSWPGPNGTNMINLSFVPLDGGAEAISTQTGSWAILRLIDAGQLSPTALPEVFNLRLAAGGYSASFLLQASSVINPFDLTIFSGFSCPEGF</sequence>
<dbReference type="InterPro" id="IPR027417">
    <property type="entry name" value="P-loop_NTPase"/>
</dbReference>
<dbReference type="InterPro" id="IPR010623">
    <property type="entry name" value="IcmF_C"/>
</dbReference>
<keyword evidence="1" id="KW-0472">Membrane</keyword>
<evidence type="ECO:0000313" key="6">
    <source>
        <dbReference type="Proteomes" id="UP000244523"/>
    </source>
</evidence>
<evidence type="ECO:0000256" key="1">
    <source>
        <dbReference type="SAM" id="Phobius"/>
    </source>
</evidence>
<comment type="caution">
    <text evidence="5">The sequence shown here is derived from an EMBL/GenBank/DDBJ whole genome shotgun (WGS) entry which is preliminary data.</text>
</comment>
<name>A0A2T6KM36_9RHOB</name>
<organism evidence="5 6">
    <name type="scientific">Yoonia sediminilitoris</name>
    <dbReference type="NCBI Taxonomy" id="1286148"/>
    <lineage>
        <taxon>Bacteria</taxon>
        <taxon>Pseudomonadati</taxon>
        <taxon>Pseudomonadota</taxon>
        <taxon>Alphaproteobacteria</taxon>
        <taxon>Rhodobacterales</taxon>
        <taxon>Paracoccaceae</taxon>
        <taxon>Yoonia</taxon>
    </lineage>
</organism>
<evidence type="ECO:0000259" key="4">
    <source>
        <dbReference type="Pfam" id="PF14331"/>
    </source>
</evidence>
<dbReference type="OrthoDB" id="9758229at2"/>
<keyword evidence="6" id="KW-1185">Reference proteome</keyword>
<evidence type="ECO:0000259" key="2">
    <source>
        <dbReference type="Pfam" id="PF06744"/>
    </source>
</evidence>
<keyword evidence="1" id="KW-1133">Transmembrane helix</keyword>
<feature type="transmembrane region" description="Helical" evidence="1">
    <location>
        <begin position="12"/>
        <end position="33"/>
    </location>
</feature>
<dbReference type="RefSeq" id="WP_108385425.1">
    <property type="nucleotide sequence ID" value="NZ_QBUD01000002.1"/>
</dbReference>
<dbReference type="InterPro" id="IPR053156">
    <property type="entry name" value="T6SS_TssM-like"/>
</dbReference>
<dbReference type="InterPro" id="IPR009612">
    <property type="entry name" value="IcmF-rel"/>
</dbReference>
<feature type="domain" description="Type VI secretion system IcmF C-terminal" evidence="2">
    <location>
        <begin position="1053"/>
        <end position="1159"/>
    </location>
</feature>
<dbReference type="CDD" id="cd00882">
    <property type="entry name" value="Ras_like_GTPase"/>
    <property type="match status" value="1"/>
</dbReference>
<dbReference type="SUPFAM" id="SSF52540">
    <property type="entry name" value="P-loop containing nucleoside triphosphate hydrolases"/>
    <property type="match status" value="1"/>
</dbReference>
<reference evidence="5 6" key="1">
    <citation type="submission" date="2018-04" db="EMBL/GenBank/DDBJ databases">
        <title>Genomic Encyclopedia of Archaeal and Bacterial Type Strains, Phase II (KMG-II): from individual species to whole genera.</title>
        <authorList>
            <person name="Goeker M."/>
        </authorList>
    </citation>
    <scope>NUCLEOTIDE SEQUENCE [LARGE SCALE GENOMIC DNA]</scope>
    <source>
        <strain evidence="5 6">DSM 29955</strain>
    </source>
</reference>
<feature type="domain" description="Type VI secretion system component TssM1 N-terminal" evidence="4">
    <location>
        <begin position="193"/>
        <end position="446"/>
    </location>
</feature>
<proteinExistence type="predicted"/>
<dbReference type="Pfam" id="PF06744">
    <property type="entry name" value="IcmF_C"/>
    <property type="match status" value="1"/>
</dbReference>
<feature type="transmembrane region" description="Helical" evidence="1">
    <location>
        <begin position="48"/>
        <end position="67"/>
    </location>
</feature>
<feature type="domain" description="IcmF-related" evidence="3">
    <location>
        <begin position="502"/>
        <end position="801"/>
    </location>
</feature>
<dbReference type="EMBL" id="QBUD01000002">
    <property type="protein sequence ID" value="PUB17280.1"/>
    <property type="molecule type" value="Genomic_DNA"/>
</dbReference>
<dbReference type="PANTHER" id="PTHR36153">
    <property type="entry name" value="INNER MEMBRANE PROTEIN-RELATED"/>
    <property type="match status" value="1"/>
</dbReference>